<feature type="region of interest" description="Disordered" evidence="1">
    <location>
        <begin position="252"/>
        <end position="277"/>
    </location>
</feature>
<evidence type="ECO:0000313" key="3">
    <source>
        <dbReference type="RefSeq" id="XP_042559786.1"/>
    </source>
</evidence>
<dbReference type="RefSeq" id="XP_042559786.1">
    <property type="nucleotide sequence ID" value="XM_042703852.1"/>
</dbReference>
<reference evidence="3" key="1">
    <citation type="submission" date="2025-08" db="UniProtKB">
        <authorList>
            <consortium name="RefSeq"/>
        </authorList>
    </citation>
    <scope>IDENTIFICATION</scope>
</reference>
<dbReference type="AlphaFoldDB" id="A0A8M1K753"/>
<dbReference type="InterPro" id="IPR031410">
    <property type="entry name" value="SAXO4"/>
</dbReference>
<feature type="region of interest" description="Disordered" evidence="1">
    <location>
        <begin position="304"/>
        <end position="324"/>
    </location>
</feature>
<keyword evidence="2" id="KW-1185">Reference proteome</keyword>
<sequence length="324" mass="36200">MGVLIEQAASAEKKLFIKNALNHYCTSYTQSHNKTGPWPRLGHHYGTGYSSNLRPAVYYTPNLDKEDNRQLGLSLLNPESQTWRDFQPIRRAIRGQPALTPAGQERESGYLQHRFLPPAVPMSLKTEYKGCFIPHQPPPSVSRGHCVVGEKGESGFTEGESLQSNTFLPHFCPTDDARRMGRSMMKSDFLPKLFLQGSEECPGLVTQAARETGFTRDTVDPLAHPASLLAPPVKGHKQKSILHFRRFSGKMSPSDSSGFTHNAPTLKTNTPPPEPAHYFTHYQHRFCDVTAAERLRSGWTRGGIHTNRASGYAGRDTDRFNLRG</sequence>
<dbReference type="Proteomes" id="UP000515152">
    <property type="component" value="Chromosome 3"/>
</dbReference>
<dbReference type="CTD" id="220004"/>
<feature type="compositionally biased region" description="Basic and acidic residues" evidence="1">
    <location>
        <begin position="315"/>
        <end position="324"/>
    </location>
</feature>
<organism evidence="2 3">
    <name type="scientific">Clupea harengus</name>
    <name type="common">Atlantic herring</name>
    <dbReference type="NCBI Taxonomy" id="7950"/>
    <lineage>
        <taxon>Eukaryota</taxon>
        <taxon>Metazoa</taxon>
        <taxon>Chordata</taxon>
        <taxon>Craniata</taxon>
        <taxon>Vertebrata</taxon>
        <taxon>Euteleostomi</taxon>
        <taxon>Actinopterygii</taxon>
        <taxon>Neopterygii</taxon>
        <taxon>Teleostei</taxon>
        <taxon>Clupei</taxon>
        <taxon>Clupeiformes</taxon>
        <taxon>Clupeoidei</taxon>
        <taxon>Clupeidae</taxon>
        <taxon>Clupea</taxon>
    </lineage>
</organism>
<dbReference type="GO" id="GO:0019902">
    <property type="term" value="F:phosphatase binding"/>
    <property type="evidence" value="ECO:0007669"/>
    <property type="project" value="TreeGrafter"/>
</dbReference>
<dbReference type="GeneID" id="122128876"/>
<evidence type="ECO:0000256" key="1">
    <source>
        <dbReference type="SAM" id="MobiDB-lite"/>
    </source>
</evidence>
<protein>
    <submittedName>
        <fullName evidence="3">Protein phosphatase 1 regulatory subunit 32</fullName>
    </submittedName>
</protein>
<dbReference type="Pfam" id="PF15691">
    <property type="entry name" value="PPP1R32"/>
    <property type="match status" value="2"/>
</dbReference>
<dbReference type="PANTHER" id="PTHR34349">
    <property type="entry name" value="PROTEIN PHOSPHATASE 1 REGULATORY SUBUNIT 32"/>
    <property type="match status" value="1"/>
</dbReference>
<feature type="compositionally biased region" description="Polar residues" evidence="1">
    <location>
        <begin position="252"/>
        <end position="269"/>
    </location>
</feature>
<dbReference type="PANTHER" id="PTHR34349:SF1">
    <property type="entry name" value="PROTEIN PHOSPHATASE 1 REGULATORY SUBUNIT 32"/>
    <property type="match status" value="1"/>
</dbReference>
<evidence type="ECO:0000313" key="2">
    <source>
        <dbReference type="Proteomes" id="UP000515152"/>
    </source>
</evidence>
<name>A0A8M1K753_CLUHA</name>
<gene>
    <name evidence="3" type="primary">ppp1r32</name>
</gene>
<proteinExistence type="predicted"/>
<accession>A0A8M1K753</accession>
<dbReference type="OrthoDB" id="9980630at2759"/>
<dbReference type="KEGG" id="char:122128876"/>